<gene>
    <name evidence="6" type="ORF">TGEB3V08_LOCUS10412</name>
</gene>
<dbReference type="SMART" id="SM00765">
    <property type="entry name" value="MANEC"/>
    <property type="match status" value="1"/>
</dbReference>
<dbReference type="InterPro" id="IPR013980">
    <property type="entry name" value="MANSC_dom"/>
</dbReference>
<name>A0A7R9K781_TIMGE</name>
<proteinExistence type="predicted"/>
<evidence type="ECO:0000313" key="6">
    <source>
        <dbReference type="EMBL" id="CAD7608531.1"/>
    </source>
</evidence>
<accession>A0A7R9K781</accession>
<dbReference type="InterPro" id="IPR029865">
    <property type="entry name" value="KIAA0319-like"/>
</dbReference>
<keyword evidence="4" id="KW-0325">Glycoprotein</keyword>
<dbReference type="FunFam" id="2.60.40.10:FF:000257">
    <property type="entry name" value="Dyslexia-associated protein KIAA0319-like"/>
    <property type="match status" value="1"/>
</dbReference>
<evidence type="ECO:0000256" key="3">
    <source>
        <dbReference type="ARBA" id="ARBA00023136"/>
    </source>
</evidence>
<reference evidence="6" key="1">
    <citation type="submission" date="2020-11" db="EMBL/GenBank/DDBJ databases">
        <authorList>
            <person name="Tran Van P."/>
        </authorList>
    </citation>
    <scope>NUCLEOTIDE SEQUENCE</scope>
</reference>
<dbReference type="InterPro" id="IPR013783">
    <property type="entry name" value="Ig-like_fold"/>
</dbReference>
<dbReference type="GO" id="GO:0031410">
    <property type="term" value="C:cytoplasmic vesicle"/>
    <property type="evidence" value="ECO:0007669"/>
    <property type="project" value="TreeGrafter"/>
</dbReference>
<keyword evidence="3" id="KW-0472">Membrane</keyword>
<dbReference type="PANTHER" id="PTHR46182">
    <property type="entry name" value="FI19480P1"/>
    <property type="match status" value="1"/>
</dbReference>
<dbReference type="Pfam" id="PF22352">
    <property type="entry name" value="K319L-like_PKD"/>
    <property type="match status" value="2"/>
</dbReference>
<dbReference type="GO" id="GO:0016020">
    <property type="term" value="C:membrane"/>
    <property type="evidence" value="ECO:0007669"/>
    <property type="project" value="UniProtKB-SubCell"/>
</dbReference>
<evidence type="ECO:0000256" key="1">
    <source>
        <dbReference type="ARBA" id="ARBA00004370"/>
    </source>
</evidence>
<evidence type="ECO:0000256" key="2">
    <source>
        <dbReference type="ARBA" id="ARBA00022729"/>
    </source>
</evidence>
<feature type="domain" description="Seven cysteines N-terminal" evidence="5">
    <location>
        <begin position="15"/>
        <end position="98"/>
    </location>
</feature>
<evidence type="ECO:0000259" key="5">
    <source>
        <dbReference type="SMART" id="SM00765"/>
    </source>
</evidence>
<dbReference type="EMBL" id="OE845932">
    <property type="protein sequence ID" value="CAD7608531.1"/>
    <property type="molecule type" value="Genomic_DNA"/>
</dbReference>
<sequence>MVTLSWGHIREMDPRWRDSCPQIYLSEFESYAPIGNETSGVFAKKATIHTIEDCIADCCDDKMCNIIFMHNTDCFKISCYTNEACIPLYRPEAIFTIMVLVSPLPPADSWEEVVSVPQEDDNYPVSDIMEVAESNYISTSGHHTCEDGVLIDCPLHESCVTVAKHSRNGLCHCDICVLVDKWKKGPETRMFVGKKLPFTESSSEPNKMFSEGELGGKTDVALVEVSSVRPLKQLVVSAISKEVRLPENAVTLSAYTVPAEQPGEHYNYEWTLVSQPEGGNSGTMNDQNGGTLKLSNLIEGLYTFKVSVSSPGAYGETLANVTVLPPKRINQIPVAIISPSSQTVKLPNTGAVLDGSTSRDDDSIIGWHWELQQGPLGYQPHLVDTPTLQLDNLVMPGNYTFK</sequence>
<keyword evidence="2" id="KW-0732">Signal</keyword>
<protein>
    <recommendedName>
        <fullName evidence="5">Seven cysteines N-terminal domain-containing protein</fullName>
    </recommendedName>
</protein>
<organism evidence="6">
    <name type="scientific">Timema genevievae</name>
    <name type="common">Walking stick</name>
    <dbReference type="NCBI Taxonomy" id="629358"/>
    <lineage>
        <taxon>Eukaryota</taxon>
        <taxon>Metazoa</taxon>
        <taxon>Ecdysozoa</taxon>
        <taxon>Arthropoda</taxon>
        <taxon>Hexapoda</taxon>
        <taxon>Insecta</taxon>
        <taxon>Pterygota</taxon>
        <taxon>Neoptera</taxon>
        <taxon>Polyneoptera</taxon>
        <taxon>Phasmatodea</taxon>
        <taxon>Timematodea</taxon>
        <taxon>Timematoidea</taxon>
        <taxon>Timematidae</taxon>
        <taxon>Timema</taxon>
    </lineage>
</organism>
<comment type="subcellular location">
    <subcellularLocation>
        <location evidence="1">Membrane</location>
    </subcellularLocation>
</comment>
<dbReference type="AlphaFoldDB" id="A0A7R9K781"/>
<evidence type="ECO:0000256" key="4">
    <source>
        <dbReference type="ARBA" id="ARBA00023180"/>
    </source>
</evidence>
<dbReference type="Gene3D" id="2.60.40.10">
    <property type="entry name" value="Immunoglobulins"/>
    <property type="match status" value="2"/>
</dbReference>
<dbReference type="GO" id="GO:0001764">
    <property type="term" value="P:neuron migration"/>
    <property type="evidence" value="ECO:0007669"/>
    <property type="project" value="TreeGrafter"/>
</dbReference>
<dbReference type="Pfam" id="PF23597">
    <property type="entry name" value="KIAA0319_N"/>
    <property type="match status" value="1"/>
</dbReference>
<dbReference type="InterPro" id="IPR011106">
    <property type="entry name" value="MANSC_N"/>
</dbReference>
<dbReference type="PANTHER" id="PTHR46182:SF2">
    <property type="entry name" value="FI19480P1"/>
    <property type="match status" value="1"/>
</dbReference>